<comment type="caution">
    <text evidence="1">The sequence shown here is derived from an EMBL/GenBank/DDBJ whole genome shotgun (WGS) entry which is preliminary data.</text>
</comment>
<protein>
    <submittedName>
        <fullName evidence="1">Uncharacterized protein</fullName>
    </submittedName>
</protein>
<dbReference type="Proteomes" id="UP000015750">
    <property type="component" value="Unassembled WGS sequence"/>
</dbReference>
<name>A0ABC9TL44_ENTFL</name>
<sequence length="181" mass="21760">MEYTEVEKYVRERVYREVKRRYKKPDLDSRVKDVLYERSETFAKFRSFSNGKRVKKLTDPRKFERFMATRGEQMINEVVDGLNNQPKMLADEYEKKVLDFIEQGLCKGRIKSEISKPGKFEEYLADNRNYKILKKRLSDEQDSQGFVYCDVFKDQLISDVGKIENEILDTMMFNNYEEQHK</sequence>
<evidence type="ECO:0000313" key="2">
    <source>
        <dbReference type="Proteomes" id="UP000015750"/>
    </source>
</evidence>
<dbReference type="RefSeq" id="WP_016627245.1">
    <property type="nucleotide sequence ID" value="NZ_KE351864.1"/>
</dbReference>
<evidence type="ECO:0000313" key="1">
    <source>
        <dbReference type="EMBL" id="EPI09310.1"/>
    </source>
</evidence>
<gene>
    <name evidence="1" type="ORF">D358_01204</name>
</gene>
<accession>A0ABC9TL44</accession>
<organism evidence="1 2">
    <name type="scientific">Enterococcus faecalis RP2S-4</name>
    <dbReference type="NCBI Taxonomy" id="1244145"/>
    <lineage>
        <taxon>Bacteria</taxon>
        <taxon>Bacillati</taxon>
        <taxon>Bacillota</taxon>
        <taxon>Bacilli</taxon>
        <taxon>Lactobacillales</taxon>
        <taxon>Enterococcaceae</taxon>
        <taxon>Enterococcus</taxon>
    </lineage>
</organism>
<dbReference type="AlphaFoldDB" id="A0ABC9TL44"/>
<proteinExistence type="predicted"/>
<reference evidence="1 2" key="1">
    <citation type="submission" date="2013-06" db="EMBL/GenBank/DDBJ databases">
        <authorList>
            <person name="Weinstock G."/>
            <person name="Sodergren E."/>
            <person name="Lobos E.A."/>
            <person name="Fulton L."/>
            <person name="Fulton R."/>
            <person name="Courtney L."/>
            <person name="Fronick C."/>
            <person name="O'Laughlin M."/>
            <person name="Godfrey J."/>
            <person name="Wilson R.M."/>
            <person name="Miner T."/>
            <person name="Farmer C."/>
            <person name="Delehaunty K."/>
            <person name="Cordes M."/>
            <person name="Minx P."/>
            <person name="Tomlinson C."/>
            <person name="Chen J."/>
            <person name="Wollam A."/>
            <person name="Pepin K.H."/>
            <person name="Bhonagiri V."/>
            <person name="Zhang X."/>
            <person name="Warren W."/>
            <person name="Mitreva M."/>
            <person name="Mardis E.R."/>
            <person name="Wilson R.K."/>
        </authorList>
    </citation>
    <scope>NUCLEOTIDE SEQUENCE [LARGE SCALE GENOMIC DNA]</scope>
    <source>
        <strain evidence="1 2">RP2S-4</strain>
    </source>
</reference>
<dbReference type="EMBL" id="ATIR01000034">
    <property type="protein sequence ID" value="EPI09310.1"/>
    <property type="molecule type" value="Genomic_DNA"/>
</dbReference>